<dbReference type="Pfam" id="PF03567">
    <property type="entry name" value="Sulfotransfer_2"/>
    <property type="match status" value="1"/>
</dbReference>
<keyword evidence="1" id="KW-1185">Reference proteome</keyword>
<dbReference type="PANTHER" id="PTHR22900">
    <property type="entry name" value="PROTEIN CBG14245-RELATED"/>
    <property type="match status" value="1"/>
</dbReference>
<dbReference type="GO" id="GO:0016020">
    <property type="term" value="C:membrane"/>
    <property type="evidence" value="ECO:0007669"/>
    <property type="project" value="InterPro"/>
</dbReference>
<sequence length="244" mass="27911">MCAAKFGSWTDHHYAVAPSKQTAVCRIQKNMSTVLDSLICFLYDEKKFNNISNKSFSGNARQCGDLIDSNSIAKILLSNRITSEQELFKAWNFFALVRDPIDKFLSAFLDNHPIETLNSEGKVETHCNACKSNMTCFIIKEYERIIKASALPKHSTTSEDIHFFPQSWRCELDKFLPNITIIKYNNNFIDADKSRKFQRDIISALSKNKLISKSSLNYISEQLDVATTIHITANSMARTYLEKR</sequence>
<dbReference type="WBParaSite" id="jg492">
    <property type="protein sequence ID" value="jg492"/>
    <property type="gene ID" value="jg492"/>
</dbReference>
<proteinExistence type="predicted"/>
<reference evidence="2" key="1">
    <citation type="submission" date="2022-11" db="UniProtKB">
        <authorList>
            <consortium name="WormBaseParasite"/>
        </authorList>
    </citation>
    <scope>IDENTIFICATION</scope>
</reference>
<dbReference type="GO" id="GO:1902884">
    <property type="term" value="P:positive regulation of response to oxidative stress"/>
    <property type="evidence" value="ECO:0007669"/>
    <property type="project" value="InterPro"/>
</dbReference>
<dbReference type="GO" id="GO:0047756">
    <property type="term" value="F:chondroitin 4-sulfotransferase activity"/>
    <property type="evidence" value="ECO:0007669"/>
    <property type="project" value="InterPro"/>
</dbReference>
<accession>A0A915EBJ8</accession>
<evidence type="ECO:0000313" key="1">
    <source>
        <dbReference type="Proteomes" id="UP000887574"/>
    </source>
</evidence>
<dbReference type="Proteomes" id="UP000887574">
    <property type="component" value="Unplaced"/>
</dbReference>
<dbReference type="GO" id="GO:0050650">
    <property type="term" value="P:chondroitin sulfate proteoglycan biosynthetic process"/>
    <property type="evidence" value="ECO:0007669"/>
    <property type="project" value="InterPro"/>
</dbReference>
<protein>
    <submittedName>
        <fullName evidence="2">Sulfotransferase family protein</fullName>
    </submittedName>
</protein>
<name>A0A915EBJ8_9BILA</name>
<dbReference type="PANTHER" id="PTHR22900:SF5">
    <property type="entry name" value="PROTEIN CBG14245"/>
    <property type="match status" value="1"/>
</dbReference>
<dbReference type="InterPro" id="IPR005331">
    <property type="entry name" value="Sulfotransferase"/>
</dbReference>
<organism evidence="1 2">
    <name type="scientific">Ditylenchus dipsaci</name>
    <dbReference type="NCBI Taxonomy" id="166011"/>
    <lineage>
        <taxon>Eukaryota</taxon>
        <taxon>Metazoa</taxon>
        <taxon>Ecdysozoa</taxon>
        <taxon>Nematoda</taxon>
        <taxon>Chromadorea</taxon>
        <taxon>Rhabditida</taxon>
        <taxon>Tylenchina</taxon>
        <taxon>Tylenchomorpha</taxon>
        <taxon>Sphaerularioidea</taxon>
        <taxon>Anguinidae</taxon>
        <taxon>Anguininae</taxon>
        <taxon>Ditylenchus</taxon>
    </lineage>
</organism>
<dbReference type="AlphaFoldDB" id="A0A915EBJ8"/>
<evidence type="ECO:0000313" key="2">
    <source>
        <dbReference type="WBParaSite" id="jg492"/>
    </source>
</evidence>
<dbReference type="InterPro" id="IPR007669">
    <property type="entry name" value="Chst-1-like"/>
</dbReference>